<evidence type="ECO:0000256" key="2">
    <source>
        <dbReference type="ARBA" id="ARBA00002147"/>
    </source>
</evidence>
<evidence type="ECO:0000313" key="8">
    <source>
        <dbReference type="EMBL" id="UWP84389.1"/>
    </source>
</evidence>
<dbReference type="InterPro" id="IPR007260">
    <property type="entry name" value="NanE"/>
</dbReference>
<keyword evidence="9" id="KW-1185">Reference proteome</keyword>
<dbReference type="EC" id="5.1.3.9" evidence="5"/>
<dbReference type="Proteomes" id="UP001059617">
    <property type="component" value="Chromosome"/>
</dbReference>
<dbReference type="InterPro" id="IPR013785">
    <property type="entry name" value="Aldolase_TIM"/>
</dbReference>
<accession>A0ABY5W5T9</accession>
<comment type="function">
    <text evidence="2">Converts N-acetylmannosamine-6-phosphate (ManNAc-6-P) to N-acetylglucosamine-6-phosphate (GlcNAc-6-P).</text>
</comment>
<evidence type="ECO:0000256" key="6">
    <source>
        <dbReference type="ARBA" id="ARBA00023235"/>
    </source>
</evidence>
<gene>
    <name evidence="8" type="ORF">Dfulv_09190</name>
</gene>
<evidence type="ECO:0000256" key="7">
    <source>
        <dbReference type="ARBA" id="ARBA00023277"/>
    </source>
</evidence>
<dbReference type="NCBIfam" id="NF002231">
    <property type="entry name" value="PRK01130.1"/>
    <property type="match status" value="1"/>
</dbReference>
<dbReference type="Gene3D" id="3.20.20.70">
    <property type="entry name" value="Aldolase class I"/>
    <property type="match status" value="1"/>
</dbReference>
<comment type="pathway">
    <text evidence="3">Amino-sugar metabolism; N-acetylneuraminate degradation; D-fructose 6-phosphate from N-acetylneuraminate: step 3/5.</text>
</comment>
<comment type="catalytic activity">
    <reaction evidence="1">
        <text>an N-acyl-D-glucosamine 6-phosphate = an N-acyl-D-mannosamine 6-phosphate</text>
        <dbReference type="Rhea" id="RHEA:23932"/>
        <dbReference type="ChEBI" id="CHEBI:57599"/>
        <dbReference type="ChEBI" id="CHEBI:57666"/>
        <dbReference type="EC" id="5.1.3.9"/>
    </reaction>
</comment>
<dbReference type="InterPro" id="IPR011060">
    <property type="entry name" value="RibuloseP-bd_barrel"/>
</dbReference>
<evidence type="ECO:0000256" key="4">
    <source>
        <dbReference type="ARBA" id="ARBA00007439"/>
    </source>
</evidence>
<dbReference type="EMBL" id="CP073720">
    <property type="protein sequence ID" value="UWP84389.1"/>
    <property type="molecule type" value="Genomic_DNA"/>
</dbReference>
<dbReference type="PANTHER" id="PTHR36204">
    <property type="entry name" value="N-ACETYLMANNOSAMINE-6-PHOSPHATE 2-EPIMERASE-RELATED"/>
    <property type="match status" value="1"/>
</dbReference>
<comment type="similarity">
    <text evidence="4">Belongs to the NanE family.</text>
</comment>
<dbReference type="SUPFAM" id="SSF51366">
    <property type="entry name" value="Ribulose-phoshate binding barrel"/>
    <property type="match status" value="1"/>
</dbReference>
<proteinExistence type="inferred from homology"/>
<dbReference type="PANTHER" id="PTHR36204:SF1">
    <property type="entry name" value="N-ACETYLMANNOSAMINE-6-PHOSPHATE 2-EPIMERASE-RELATED"/>
    <property type="match status" value="1"/>
</dbReference>
<dbReference type="Pfam" id="PF04131">
    <property type="entry name" value="NanE"/>
    <property type="match status" value="1"/>
</dbReference>
<evidence type="ECO:0000256" key="1">
    <source>
        <dbReference type="ARBA" id="ARBA00000056"/>
    </source>
</evidence>
<organism evidence="8 9">
    <name type="scientific">Dactylosporangium fulvum</name>
    <dbReference type="NCBI Taxonomy" id="53359"/>
    <lineage>
        <taxon>Bacteria</taxon>
        <taxon>Bacillati</taxon>
        <taxon>Actinomycetota</taxon>
        <taxon>Actinomycetes</taxon>
        <taxon>Micromonosporales</taxon>
        <taxon>Micromonosporaceae</taxon>
        <taxon>Dactylosporangium</taxon>
    </lineage>
</organism>
<dbReference type="GO" id="GO:0047465">
    <property type="term" value="F:N-acylglucosamine-6-phosphate 2-epimerase activity"/>
    <property type="evidence" value="ECO:0007669"/>
    <property type="project" value="UniProtKB-EC"/>
</dbReference>
<keyword evidence="6 8" id="KW-0413">Isomerase</keyword>
<evidence type="ECO:0000313" key="9">
    <source>
        <dbReference type="Proteomes" id="UP001059617"/>
    </source>
</evidence>
<keyword evidence="7" id="KW-0119">Carbohydrate metabolism</keyword>
<evidence type="ECO:0000256" key="3">
    <source>
        <dbReference type="ARBA" id="ARBA00005081"/>
    </source>
</evidence>
<sequence length="227" mass="23212">MTLLDRLRNRLIVSCQPLADQPDDPMRDPGVQARIAAAVVLGGASGIRANGTADIAAVRAAVTVPLIGLIKDGTAGCVITPTAAHAERVVDAGADIVALDATARPRPDRRSVGDTIRVVHDRGALVLADVSTLEEGEAAVAAGADAVATTLSGYTGGPIPHEPDIDLVARLADRLPVPVLAEGRYRKAEQITGAFEAGAHAVVVGNAVTSPLWITRSLLAGAAQAPR</sequence>
<dbReference type="RefSeq" id="WP_259862226.1">
    <property type="nucleotide sequence ID" value="NZ_BAAAST010000005.1"/>
</dbReference>
<name>A0ABY5W5T9_9ACTN</name>
<evidence type="ECO:0000256" key="5">
    <source>
        <dbReference type="ARBA" id="ARBA00013180"/>
    </source>
</evidence>
<reference evidence="8" key="1">
    <citation type="submission" date="2021-04" db="EMBL/GenBank/DDBJ databases">
        <authorList>
            <person name="Hartkoorn R.C."/>
            <person name="Beaudoing E."/>
            <person name="Hot D."/>
        </authorList>
    </citation>
    <scope>NUCLEOTIDE SEQUENCE</scope>
    <source>
        <strain evidence="8">NRRL B-16292</strain>
    </source>
</reference>
<protein>
    <recommendedName>
        <fullName evidence="5">N-acylglucosamine-6-phosphate 2-epimerase</fullName>
        <ecNumber evidence="5">5.1.3.9</ecNumber>
    </recommendedName>
</protein>
<reference evidence="8" key="2">
    <citation type="submission" date="2022-09" db="EMBL/GenBank/DDBJ databases">
        <title>Biosynthetic gene clusters of Dactylosporangioum fulvum.</title>
        <authorList>
            <person name="Caradec T."/>
        </authorList>
    </citation>
    <scope>NUCLEOTIDE SEQUENCE</scope>
    <source>
        <strain evidence="8">NRRL B-16292</strain>
    </source>
</reference>